<gene>
    <name evidence="2" type="ORF">HF685_03055</name>
</gene>
<proteinExistence type="predicted"/>
<dbReference type="AlphaFoldDB" id="A0A6H2DJU2"/>
<dbReference type="PROSITE" id="PS51257">
    <property type="entry name" value="PROKAR_LIPOPROTEIN"/>
    <property type="match status" value="1"/>
</dbReference>
<reference evidence="2 3" key="1">
    <citation type="submission" date="2020-04" db="EMBL/GenBank/DDBJ databases">
        <title>Genome sequence for Sphingorhabdus sp. strain M1.</title>
        <authorList>
            <person name="Park S.-J."/>
        </authorList>
    </citation>
    <scope>NUCLEOTIDE SEQUENCE [LARGE SCALE GENOMIC DNA]</scope>
    <source>
        <strain evidence="2 3">JK6</strain>
    </source>
</reference>
<name>A0A6H2DJU2_9SPHN</name>
<dbReference type="KEGG" id="phao:HF685_03055"/>
<feature type="region of interest" description="Disordered" evidence="1">
    <location>
        <begin position="21"/>
        <end position="46"/>
    </location>
</feature>
<protein>
    <recommendedName>
        <fullName evidence="4">Lipoprotein</fullName>
    </recommendedName>
</protein>
<accession>A0A6H2DJU2</accession>
<evidence type="ECO:0000256" key="1">
    <source>
        <dbReference type="SAM" id="MobiDB-lite"/>
    </source>
</evidence>
<dbReference type="Proteomes" id="UP000501600">
    <property type="component" value="Chromosome"/>
</dbReference>
<keyword evidence="3" id="KW-1185">Reference proteome</keyword>
<dbReference type="EMBL" id="CP051217">
    <property type="protein sequence ID" value="QJB68407.1"/>
    <property type="molecule type" value="Genomic_DNA"/>
</dbReference>
<evidence type="ECO:0008006" key="4">
    <source>
        <dbReference type="Google" id="ProtNLM"/>
    </source>
</evidence>
<evidence type="ECO:0000313" key="3">
    <source>
        <dbReference type="Proteomes" id="UP000501600"/>
    </source>
</evidence>
<dbReference type="RefSeq" id="WP_168818250.1">
    <property type="nucleotide sequence ID" value="NZ_CP051217.1"/>
</dbReference>
<organism evidence="2 3">
    <name type="scientific">Parasphingorhabdus halotolerans</name>
    <dbReference type="NCBI Taxonomy" id="2725558"/>
    <lineage>
        <taxon>Bacteria</taxon>
        <taxon>Pseudomonadati</taxon>
        <taxon>Pseudomonadota</taxon>
        <taxon>Alphaproteobacteria</taxon>
        <taxon>Sphingomonadales</taxon>
        <taxon>Sphingomonadaceae</taxon>
        <taxon>Parasphingorhabdus</taxon>
    </lineage>
</organism>
<sequence length="179" mass="18795">MKSIGTGMVGLALAACTPINGSDASGDKGTTEQAAETENAMPVEPIGDIGDGIERPMLQPMSYQEFSGPIEAGAGCSFKTEFDRSPLFVATSEDVADKHGRAAIKLNDTIVVLAHSGMGLTQLEQGGVFTTDALEITIEHPGGEPTSEGEETYFWPATLKILQDEGGTNMYEGKYECGA</sequence>
<evidence type="ECO:0000313" key="2">
    <source>
        <dbReference type="EMBL" id="QJB68407.1"/>
    </source>
</evidence>